<dbReference type="OrthoDB" id="6169544at2"/>
<keyword evidence="2" id="KW-1185">Reference proteome</keyword>
<dbReference type="AlphaFoldDB" id="A0A1G9KWW5"/>
<dbReference type="RefSeq" id="WP_089657930.1">
    <property type="nucleotide sequence ID" value="NZ_FNGH01000005.1"/>
</dbReference>
<proteinExistence type="predicted"/>
<sequence length="61" mass="7045">MSSRLSFEICRALTQLTRQLLGANERETHTHVLAEGRIYRVVVSLEPVPAEQLHEVINRYL</sequence>
<gene>
    <name evidence="1" type="ORF">SAMN05192555_10581</name>
</gene>
<dbReference type="EMBL" id="FNGH01000005">
    <property type="protein sequence ID" value="SDL54201.1"/>
    <property type="molecule type" value="Genomic_DNA"/>
</dbReference>
<organism evidence="1 2">
    <name type="scientific">Franzmannia pantelleriensis</name>
    <dbReference type="NCBI Taxonomy" id="48727"/>
    <lineage>
        <taxon>Bacteria</taxon>
        <taxon>Pseudomonadati</taxon>
        <taxon>Pseudomonadota</taxon>
        <taxon>Gammaproteobacteria</taxon>
        <taxon>Oceanospirillales</taxon>
        <taxon>Halomonadaceae</taxon>
        <taxon>Franzmannia</taxon>
    </lineage>
</organism>
<evidence type="ECO:0000313" key="1">
    <source>
        <dbReference type="EMBL" id="SDL54201.1"/>
    </source>
</evidence>
<evidence type="ECO:0000313" key="2">
    <source>
        <dbReference type="Proteomes" id="UP000199107"/>
    </source>
</evidence>
<accession>A0A1G9KWW5</accession>
<dbReference type="STRING" id="48727.SAMN05192555_10581"/>
<dbReference type="Proteomes" id="UP000199107">
    <property type="component" value="Unassembled WGS sequence"/>
</dbReference>
<reference evidence="2" key="1">
    <citation type="submission" date="2016-10" db="EMBL/GenBank/DDBJ databases">
        <authorList>
            <person name="Varghese N."/>
            <person name="Submissions S."/>
        </authorList>
    </citation>
    <scope>NUCLEOTIDE SEQUENCE [LARGE SCALE GENOMIC DNA]</scope>
    <source>
        <strain evidence="2">AAP</strain>
    </source>
</reference>
<name>A0A1G9KWW5_9GAMM</name>
<protein>
    <submittedName>
        <fullName evidence="1">Uncharacterized protein</fullName>
    </submittedName>
</protein>